<dbReference type="InterPro" id="IPR032508">
    <property type="entry name" value="FecR_C"/>
</dbReference>
<dbReference type="EMBL" id="UOEP01000082">
    <property type="protein sequence ID" value="VAW18165.1"/>
    <property type="molecule type" value="Genomic_DNA"/>
</dbReference>
<dbReference type="PIRSF" id="PIRSF018266">
    <property type="entry name" value="FecR"/>
    <property type="match status" value="1"/>
</dbReference>
<dbReference type="AlphaFoldDB" id="A0A3B0THN7"/>
<dbReference type="InterPro" id="IPR012373">
    <property type="entry name" value="Ferrdict_sens_TM"/>
</dbReference>
<dbReference type="PANTHER" id="PTHR30273:SF2">
    <property type="entry name" value="PROTEIN FECR"/>
    <property type="match status" value="1"/>
</dbReference>
<dbReference type="Pfam" id="PF04773">
    <property type="entry name" value="FecR"/>
    <property type="match status" value="1"/>
</dbReference>
<sequence>MPLITVVWLRNRTICELFRLSIKDTWDASLQRNDTSGTELLNFYKNQASRNNSPLKNIRLWKRAAGIAAVLAIGLMFAVLSRQSFDTRSNLVTYTVPLGSRSQVVLADGTIVDLNSGSKLQYPSNFNSENREVSLSGEAFFNVTSDKSNPFIVKTSDFDITVTGTKFNVCTYDDNNFSSAALLEGKITLSAPNIKPLELKPGEKIELNRDKKKLSYTPVDEKAETAWKNGQFIFHKIAFPELIKRLERWYDVRLNYNSKEFKSMLYTGSFKNQETIWQVLDALRLTSPIEYSRKNSREFDLIYRPMQ</sequence>
<proteinExistence type="predicted"/>
<evidence type="ECO:0000259" key="1">
    <source>
        <dbReference type="Pfam" id="PF04773"/>
    </source>
</evidence>
<feature type="domain" description="FecR protein" evidence="1">
    <location>
        <begin position="93"/>
        <end position="187"/>
    </location>
</feature>
<feature type="domain" description="Protein FecR C-terminal" evidence="2">
    <location>
        <begin position="231"/>
        <end position="296"/>
    </location>
</feature>
<dbReference type="FunFam" id="2.60.120.1440:FF:000001">
    <property type="entry name" value="Putative anti-sigma factor"/>
    <property type="match status" value="1"/>
</dbReference>
<organism evidence="3">
    <name type="scientific">hydrothermal vent metagenome</name>
    <dbReference type="NCBI Taxonomy" id="652676"/>
    <lineage>
        <taxon>unclassified sequences</taxon>
        <taxon>metagenomes</taxon>
        <taxon>ecological metagenomes</taxon>
    </lineage>
</organism>
<dbReference type="GO" id="GO:0016989">
    <property type="term" value="F:sigma factor antagonist activity"/>
    <property type="evidence" value="ECO:0007669"/>
    <property type="project" value="TreeGrafter"/>
</dbReference>
<dbReference type="Gene3D" id="3.55.50.30">
    <property type="match status" value="1"/>
</dbReference>
<reference evidence="3" key="1">
    <citation type="submission" date="2018-06" db="EMBL/GenBank/DDBJ databases">
        <authorList>
            <person name="Zhirakovskaya E."/>
        </authorList>
    </citation>
    <scope>NUCLEOTIDE SEQUENCE</scope>
</reference>
<evidence type="ECO:0000259" key="2">
    <source>
        <dbReference type="Pfam" id="PF16344"/>
    </source>
</evidence>
<dbReference type="InterPro" id="IPR006860">
    <property type="entry name" value="FecR"/>
</dbReference>
<gene>
    <name evidence="3" type="ORF">MNBD_BACTEROID01-2853</name>
</gene>
<accession>A0A3B0THN7</accession>
<evidence type="ECO:0000313" key="3">
    <source>
        <dbReference type="EMBL" id="VAW18165.1"/>
    </source>
</evidence>
<name>A0A3B0THN7_9ZZZZ</name>
<dbReference type="Pfam" id="PF16344">
    <property type="entry name" value="FecR_C"/>
    <property type="match status" value="1"/>
</dbReference>
<protein>
    <recommendedName>
        <fullName evidence="4">Anti-sigma factor</fullName>
    </recommendedName>
</protein>
<dbReference type="PANTHER" id="PTHR30273">
    <property type="entry name" value="PERIPLASMIC SIGNAL SENSOR AND SIGMA FACTOR ACTIVATOR FECR-RELATED"/>
    <property type="match status" value="1"/>
</dbReference>
<dbReference type="Gene3D" id="2.60.120.1440">
    <property type="match status" value="1"/>
</dbReference>
<evidence type="ECO:0008006" key="4">
    <source>
        <dbReference type="Google" id="ProtNLM"/>
    </source>
</evidence>